<reference evidence="1 2" key="1">
    <citation type="submission" date="2015-12" db="EMBL/GenBank/DDBJ databases">
        <title>Draft genome sequence of Moniliophthora roreri, the causal agent of frosty pod rot of cacao.</title>
        <authorList>
            <person name="Aime M.C."/>
            <person name="Diaz-Valderrama J.R."/>
            <person name="Kijpornyongpan T."/>
            <person name="Phillips-Mora W."/>
        </authorList>
    </citation>
    <scope>NUCLEOTIDE SEQUENCE [LARGE SCALE GENOMIC DNA]</scope>
    <source>
        <strain evidence="1 2">MCA 2952</strain>
    </source>
</reference>
<dbReference type="EMBL" id="LATX01000716">
    <property type="protein sequence ID" value="KTB45386.1"/>
    <property type="molecule type" value="Genomic_DNA"/>
</dbReference>
<gene>
    <name evidence="1" type="ORF">WG66_2069</name>
</gene>
<dbReference type="InterPro" id="IPR027417">
    <property type="entry name" value="P-loop_NTPase"/>
</dbReference>
<comment type="caution">
    <text evidence="1">The sequence shown here is derived from an EMBL/GenBank/DDBJ whole genome shotgun (WGS) entry which is preliminary data.</text>
</comment>
<dbReference type="Proteomes" id="UP000054988">
    <property type="component" value="Unassembled WGS sequence"/>
</dbReference>
<dbReference type="AlphaFoldDB" id="A0A0W0GA11"/>
<dbReference type="SUPFAM" id="SSF52540">
    <property type="entry name" value="P-loop containing nucleoside triphosphate hydrolases"/>
    <property type="match status" value="1"/>
</dbReference>
<accession>A0A0W0GA11</accession>
<dbReference type="eggNOG" id="ENOG502S3K0">
    <property type="taxonomic scope" value="Eukaryota"/>
</dbReference>
<organism evidence="1 2">
    <name type="scientific">Moniliophthora roreri</name>
    <name type="common">Frosty pod rot fungus</name>
    <name type="synonym">Monilia roreri</name>
    <dbReference type="NCBI Taxonomy" id="221103"/>
    <lineage>
        <taxon>Eukaryota</taxon>
        <taxon>Fungi</taxon>
        <taxon>Dikarya</taxon>
        <taxon>Basidiomycota</taxon>
        <taxon>Agaricomycotina</taxon>
        <taxon>Agaricomycetes</taxon>
        <taxon>Agaricomycetidae</taxon>
        <taxon>Agaricales</taxon>
        <taxon>Marasmiineae</taxon>
        <taxon>Marasmiaceae</taxon>
        <taxon>Moniliophthora</taxon>
    </lineage>
</organism>
<evidence type="ECO:0000313" key="2">
    <source>
        <dbReference type="Proteomes" id="UP000054988"/>
    </source>
</evidence>
<sequence>MPTHFRPQSKPRLFLFSHPRTMSNLLMRIIETHPDFSQLGYSFFSAYYLGPERQAAYPREHYVYMQGYENWSEKTYQKGLDDLMLWLKETEEKGKIPVIKNHSNEVAPPTVPRKVIPSRPSVTDTKLDLADPALEDTSVLPENPTFLPTRFILTFTPIFIVRHPANVAPSYLRAVSSASDKSPSMSIHSEEFATCCAYKNHRSIFDFYRAQGIEPVVIDGERLVIDTQGVMKKFCERVGLDEAGLKYEWEAKQAPAGAANKAIDVFSRTAMRSTGVIKDRASEKPININEEVKKWEQEWDTEIAKEMERQVRGAMEDYEYLLQFVI</sequence>
<evidence type="ECO:0008006" key="3">
    <source>
        <dbReference type="Google" id="ProtNLM"/>
    </source>
</evidence>
<dbReference type="PANTHER" id="PTHR48312">
    <property type="match status" value="1"/>
</dbReference>
<proteinExistence type="predicted"/>
<dbReference type="Gene3D" id="3.40.50.300">
    <property type="entry name" value="P-loop containing nucleotide triphosphate hydrolases"/>
    <property type="match status" value="1"/>
</dbReference>
<dbReference type="PANTHER" id="PTHR48312:SF1">
    <property type="entry name" value="SULFOTRANSFERASE"/>
    <property type="match status" value="1"/>
</dbReference>
<name>A0A0W0GA11_MONRR</name>
<protein>
    <recommendedName>
        <fullName evidence="3">P-loop containing nucleoside triphosphate hydrolase protein</fullName>
    </recommendedName>
</protein>
<evidence type="ECO:0000313" key="1">
    <source>
        <dbReference type="EMBL" id="KTB45386.1"/>
    </source>
</evidence>